<protein>
    <recommendedName>
        <fullName evidence="2">Cytochrome b6-f complex subunit PetP</fullName>
    </recommendedName>
</protein>
<keyword evidence="1" id="KW-0934">Plastid</keyword>
<dbReference type="EMBL" id="KX284721">
    <property type="protein sequence ID" value="AOM66689.1"/>
    <property type="molecule type" value="Genomic_DNA"/>
</dbReference>
<reference evidence="1" key="1">
    <citation type="journal article" date="2016" name="BMC Biol.">
        <title>Parallel evolution of highly conserved plastid genome architecture in red seaweeds and seed plants.</title>
        <authorList>
            <person name="Lee J."/>
            <person name="Cho C.H."/>
            <person name="Park S.I."/>
            <person name="Choi J.W."/>
            <person name="Song H.S."/>
            <person name="West J.A."/>
            <person name="Bhattacharya D."/>
            <person name="Yoon H.S."/>
        </authorList>
    </citation>
    <scope>NUCLEOTIDE SEQUENCE</scope>
</reference>
<evidence type="ECO:0000313" key="1">
    <source>
        <dbReference type="EMBL" id="AOM66689.1"/>
    </source>
</evidence>
<geneLocation type="plastid" evidence="1"/>
<reference evidence="1" key="2">
    <citation type="submission" date="2017-07" db="EMBL/GenBank/DDBJ databases">
        <authorList>
            <person name="Sun Z.S."/>
            <person name="Albrecht U."/>
            <person name="Echele G."/>
            <person name="Lee C.C."/>
        </authorList>
    </citation>
    <scope>NUCLEOTIDE SEQUENCE</scope>
</reference>
<organism evidence="1">
    <name type="scientific">Erythrotrichia carnea</name>
    <dbReference type="NCBI Taxonomy" id="35151"/>
    <lineage>
        <taxon>Eukaryota</taxon>
        <taxon>Rhodophyta</taxon>
        <taxon>Compsopogonophyceae</taxon>
        <taxon>Erythropeltidales</taxon>
        <taxon>Erythrotrichiaceae</taxon>
        <taxon>Erythrotrichia</taxon>
    </lineage>
</organism>
<dbReference type="InterPro" id="IPR021291">
    <property type="entry name" value="Tsr0524-like"/>
</dbReference>
<accession>A0A1C9CE84</accession>
<name>A0A1C9CE84_9RHOD</name>
<dbReference type="Pfam" id="PF11061">
    <property type="entry name" value="Tsr0524-like"/>
    <property type="match status" value="1"/>
</dbReference>
<proteinExistence type="predicted"/>
<dbReference type="RefSeq" id="YP_009297346.1">
    <property type="nucleotide sequence ID" value="NC_031176.2"/>
</dbReference>
<evidence type="ECO:0008006" key="2">
    <source>
        <dbReference type="Google" id="ProtNLM"/>
    </source>
</evidence>
<dbReference type="GeneID" id="29073863"/>
<gene>
    <name evidence="1" type="primary">ORF68</name>
    <name evidence="1" type="ORF">Eryt_023</name>
</gene>
<sequence>MSLGQTVIVNRLVTAHSPQINVKLGHKGLVRALKLTSQNLKLFMIEFKDHSRIWFFEQEVLII</sequence>
<dbReference type="AlphaFoldDB" id="A0A1C9CE84"/>